<protein>
    <submittedName>
        <fullName evidence="2">Uncharacterized protein</fullName>
    </submittedName>
</protein>
<organism evidence="2 3">
    <name type="scientific">Fluviicola taffensis (strain DSM 16823 / NCIMB 13979 / RW262)</name>
    <dbReference type="NCBI Taxonomy" id="755732"/>
    <lineage>
        <taxon>Bacteria</taxon>
        <taxon>Pseudomonadati</taxon>
        <taxon>Bacteroidota</taxon>
        <taxon>Flavobacteriia</taxon>
        <taxon>Flavobacteriales</taxon>
        <taxon>Crocinitomicaceae</taxon>
        <taxon>Fluviicola</taxon>
    </lineage>
</organism>
<name>F2IH59_FLUTR</name>
<dbReference type="OrthoDB" id="1139303at2"/>
<dbReference type="EMBL" id="CP002542">
    <property type="protein sequence ID" value="AEA45873.1"/>
    <property type="molecule type" value="Genomic_DNA"/>
</dbReference>
<evidence type="ECO:0000313" key="2">
    <source>
        <dbReference type="EMBL" id="AEA45873.1"/>
    </source>
</evidence>
<dbReference type="Proteomes" id="UP000007463">
    <property type="component" value="Chromosome"/>
</dbReference>
<reference evidence="2 3" key="1">
    <citation type="journal article" date="2011" name="Stand. Genomic Sci.">
        <title>Complete genome sequence of the gliding freshwater bacterium Fluviicola taffensis type strain (RW262).</title>
        <authorList>
            <person name="Woyke T."/>
            <person name="Chertkov O."/>
            <person name="Lapidus A."/>
            <person name="Nolan M."/>
            <person name="Lucas S."/>
            <person name="Del Rio T.G."/>
            <person name="Tice H."/>
            <person name="Cheng J.F."/>
            <person name="Tapia R."/>
            <person name="Han C."/>
            <person name="Goodwin L."/>
            <person name="Pitluck S."/>
            <person name="Liolios K."/>
            <person name="Pagani I."/>
            <person name="Ivanova N."/>
            <person name="Huntemann M."/>
            <person name="Mavromatis K."/>
            <person name="Mikhailova N."/>
            <person name="Pati A."/>
            <person name="Chen A."/>
            <person name="Palaniappan K."/>
            <person name="Land M."/>
            <person name="Hauser L."/>
            <person name="Brambilla E.M."/>
            <person name="Rohde M."/>
            <person name="Mwirichia R."/>
            <person name="Sikorski J."/>
            <person name="Tindall B.J."/>
            <person name="Goker M."/>
            <person name="Bristow J."/>
            <person name="Eisen J.A."/>
            <person name="Markowitz V."/>
            <person name="Hugenholtz P."/>
            <person name="Klenk H.P."/>
            <person name="Kyrpides N.C."/>
        </authorList>
    </citation>
    <scope>NUCLEOTIDE SEQUENCE [LARGE SCALE GENOMIC DNA]</scope>
    <source>
        <strain evidence="3">DSM 16823 / RW262 / RW262</strain>
    </source>
</reference>
<keyword evidence="1" id="KW-0812">Transmembrane</keyword>
<dbReference type="KEGG" id="fte:Fluta_3909"/>
<reference evidence="3" key="2">
    <citation type="submission" date="2011-02" db="EMBL/GenBank/DDBJ databases">
        <title>The complete genome of Fluviicola taffensis DSM 16823.</title>
        <authorList>
            <consortium name="US DOE Joint Genome Institute (JGI-PGF)"/>
            <person name="Lucas S."/>
            <person name="Copeland A."/>
            <person name="Lapidus A."/>
            <person name="Bruce D."/>
            <person name="Goodwin L."/>
            <person name="Pitluck S."/>
            <person name="Kyrpides N."/>
            <person name="Mavromatis K."/>
            <person name="Ivanova N."/>
            <person name="Mikhailova N."/>
            <person name="Pagani I."/>
            <person name="Chertkov O."/>
            <person name="Detter J.C."/>
            <person name="Han C."/>
            <person name="Tapia R."/>
            <person name="Land M."/>
            <person name="Hauser L."/>
            <person name="Markowitz V."/>
            <person name="Cheng J.-F."/>
            <person name="Hugenholtz P."/>
            <person name="Woyke T."/>
            <person name="Wu D."/>
            <person name="Tindall B."/>
            <person name="Pomrenke H.G."/>
            <person name="Brambilla E."/>
            <person name="Klenk H.-P."/>
            <person name="Eisen J.A."/>
        </authorList>
    </citation>
    <scope>NUCLEOTIDE SEQUENCE [LARGE SCALE GENOMIC DNA]</scope>
    <source>
        <strain evidence="3">DSM 16823 / RW262 / RW262</strain>
    </source>
</reference>
<dbReference type="STRING" id="755732.Fluta_3909"/>
<dbReference type="eggNOG" id="ENOG50343M9">
    <property type="taxonomic scope" value="Bacteria"/>
</dbReference>
<feature type="transmembrane region" description="Helical" evidence="1">
    <location>
        <begin position="68"/>
        <end position="87"/>
    </location>
</feature>
<evidence type="ECO:0000313" key="3">
    <source>
        <dbReference type="Proteomes" id="UP000007463"/>
    </source>
</evidence>
<gene>
    <name evidence="2" type="ordered locus">Fluta_3909</name>
</gene>
<keyword evidence="1" id="KW-0472">Membrane</keyword>
<keyword evidence="3" id="KW-1185">Reference proteome</keyword>
<dbReference type="HOGENOM" id="CLU_2395400_0_0_10"/>
<sequence precursor="true">MLILDFLIGFLLVNALPHFAFGMTKTRFLGIFGYKPIANIWYAITQFALALVLFHVNHGIETILQNGIFLGAVCTCFLFLIFGKTILKFYQNK</sequence>
<keyword evidence="1" id="KW-1133">Transmembrane helix</keyword>
<feature type="transmembrane region" description="Helical" evidence="1">
    <location>
        <begin position="36"/>
        <end position="56"/>
    </location>
</feature>
<evidence type="ECO:0000256" key="1">
    <source>
        <dbReference type="SAM" id="Phobius"/>
    </source>
</evidence>
<dbReference type="AlphaFoldDB" id="F2IH59"/>
<accession>F2IH59</accession>
<proteinExistence type="predicted"/>
<feature type="transmembrane region" description="Helical" evidence="1">
    <location>
        <begin position="6"/>
        <end position="24"/>
    </location>
</feature>